<dbReference type="PANTHER" id="PTHR40043">
    <property type="entry name" value="UPF0719 INNER MEMBRANE PROTEIN YJFL"/>
    <property type="match status" value="1"/>
</dbReference>
<evidence type="ECO:0000256" key="4">
    <source>
        <dbReference type="ARBA" id="ARBA00022692"/>
    </source>
</evidence>
<evidence type="ECO:0000313" key="9">
    <source>
        <dbReference type="Proteomes" id="UP001596047"/>
    </source>
</evidence>
<comment type="similarity">
    <text evidence="2">Belongs to the UPF0719 family.</text>
</comment>
<feature type="transmembrane region" description="Helical" evidence="7">
    <location>
        <begin position="74"/>
        <end position="96"/>
    </location>
</feature>
<keyword evidence="6 7" id="KW-0472">Membrane</keyword>
<dbReference type="InterPro" id="IPR007140">
    <property type="entry name" value="DUF350"/>
</dbReference>
<dbReference type="EMBL" id="JBHSOW010000092">
    <property type="protein sequence ID" value="MFC5652206.1"/>
    <property type="molecule type" value="Genomic_DNA"/>
</dbReference>
<evidence type="ECO:0000256" key="5">
    <source>
        <dbReference type="ARBA" id="ARBA00022989"/>
    </source>
</evidence>
<name>A0ABW0W211_9BACL</name>
<dbReference type="Pfam" id="PF03994">
    <property type="entry name" value="DUF350"/>
    <property type="match status" value="1"/>
</dbReference>
<dbReference type="RefSeq" id="WP_379190837.1">
    <property type="nucleotide sequence ID" value="NZ_JBHSOW010000092.1"/>
</dbReference>
<evidence type="ECO:0000256" key="6">
    <source>
        <dbReference type="ARBA" id="ARBA00023136"/>
    </source>
</evidence>
<evidence type="ECO:0000313" key="8">
    <source>
        <dbReference type="EMBL" id="MFC5652206.1"/>
    </source>
</evidence>
<evidence type="ECO:0000256" key="7">
    <source>
        <dbReference type="SAM" id="Phobius"/>
    </source>
</evidence>
<proteinExistence type="inferred from homology"/>
<comment type="subcellular location">
    <subcellularLocation>
        <location evidence="1">Cell membrane</location>
        <topology evidence="1">Multi-pass membrane protein</topology>
    </subcellularLocation>
</comment>
<gene>
    <name evidence="8" type="ORF">ACFPYJ_24425</name>
</gene>
<sequence>MTINEVIAMLVWTGAAAVLLIVLMTVDSLFTRYQDIEEIKKGNVAVTTRFVLKLLAQAYILSQSITTSNHLVEALVVSIISFLILLVLEGLLRLILRTTAGLNLDKGTQEGKIAHALLAGSIHAAGALVIGSCL</sequence>
<organism evidence="8 9">
    <name type="scientific">Paenibacillus solisilvae</name>
    <dbReference type="NCBI Taxonomy" id="2486751"/>
    <lineage>
        <taxon>Bacteria</taxon>
        <taxon>Bacillati</taxon>
        <taxon>Bacillota</taxon>
        <taxon>Bacilli</taxon>
        <taxon>Bacillales</taxon>
        <taxon>Paenibacillaceae</taxon>
        <taxon>Paenibacillus</taxon>
    </lineage>
</organism>
<keyword evidence="4 7" id="KW-0812">Transmembrane</keyword>
<comment type="caution">
    <text evidence="8">The sequence shown here is derived from an EMBL/GenBank/DDBJ whole genome shotgun (WGS) entry which is preliminary data.</text>
</comment>
<evidence type="ECO:0000256" key="2">
    <source>
        <dbReference type="ARBA" id="ARBA00005779"/>
    </source>
</evidence>
<reference evidence="9" key="1">
    <citation type="journal article" date="2019" name="Int. J. Syst. Evol. Microbiol.">
        <title>The Global Catalogue of Microorganisms (GCM) 10K type strain sequencing project: providing services to taxonomists for standard genome sequencing and annotation.</title>
        <authorList>
            <consortium name="The Broad Institute Genomics Platform"/>
            <consortium name="The Broad Institute Genome Sequencing Center for Infectious Disease"/>
            <person name="Wu L."/>
            <person name="Ma J."/>
        </authorList>
    </citation>
    <scope>NUCLEOTIDE SEQUENCE [LARGE SCALE GENOMIC DNA]</scope>
    <source>
        <strain evidence="9">CGMCC 1.3240</strain>
    </source>
</reference>
<protein>
    <submittedName>
        <fullName evidence="8">DUF350 domain-containing protein</fullName>
    </submittedName>
</protein>
<keyword evidence="9" id="KW-1185">Reference proteome</keyword>
<keyword evidence="3" id="KW-1003">Cell membrane</keyword>
<dbReference type="Proteomes" id="UP001596047">
    <property type="component" value="Unassembled WGS sequence"/>
</dbReference>
<keyword evidence="5 7" id="KW-1133">Transmembrane helix</keyword>
<feature type="transmembrane region" description="Helical" evidence="7">
    <location>
        <begin position="6"/>
        <end position="30"/>
    </location>
</feature>
<dbReference type="PANTHER" id="PTHR40043:SF1">
    <property type="entry name" value="UPF0719 INNER MEMBRANE PROTEIN YJFL"/>
    <property type="match status" value="1"/>
</dbReference>
<evidence type="ECO:0000256" key="1">
    <source>
        <dbReference type="ARBA" id="ARBA00004651"/>
    </source>
</evidence>
<accession>A0ABW0W211</accession>
<evidence type="ECO:0000256" key="3">
    <source>
        <dbReference type="ARBA" id="ARBA00022475"/>
    </source>
</evidence>